<dbReference type="SUPFAM" id="SSF48208">
    <property type="entry name" value="Six-hairpin glycosidases"/>
    <property type="match status" value="1"/>
</dbReference>
<proteinExistence type="predicted"/>
<evidence type="ECO:0000313" key="2">
    <source>
        <dbReference type="EMBL" id="KAA6314881.1"/>
    </source>
</evidence>
<dbReference type="InterPro" id="IPR008928">
    <property type="entry name" value="6-hairpin_glycosidase_sf"/>
</dbReference>
<organism evidence="2">
    <name type="scientific">termite gut metagenome</name>
    <dbReference type="NCBI Taxonomy" id="433724"/>
    <lineage>
        <taxon>unclassified sequences</taxon>
        <taxon>metagenomes</taxon>
        <taxon>organismal metagenomes</taxon>
    </lineage>
</organism>
<dbReference type="InterPro" id="IPR012341">
    <property type="entry name" value="6hp_glycosidase-like_sf"/>
</dbReference>
<dbReference type="Gene3D" id="1.50.10.10">
    <property type="match status" value="1"/>
</dbReference>
<feature type="non-terminal residue" evidence="2">
    <location>
        <position position="1"/>
    </location>
</feature>
<keyword evidence="1" id="KW-0378">Hydrolase</keyword>
<evidence type="ECO:0000256" key="1">
    <source>
        <dbReference type="ARBA" id="ARBA00022801"/>
    </source>
</evidence>
<accession>A0A5J4Q1M7</accession>
<reference evidence="2" key="1">
    <citation type="submission" date="2019-03" db="EMBL/GenBank/DDBJ databases">
        <title>Single cell metagenomics reveals metabolic interactions within the superorganism composed of flagellate Streblomastix strix and complex community of Bacteroidetes bacteria on its surface.</title>
        <authorList>
            <person name="Treitli S.C."/>
            <person name="Kolisko M."/>
            <person name="Husnik F."/>
            <person name="Keeling P."/>
            <person name="Hampl V."/>
        </authorList>
    </citation>
    <scope>NUCLEOTIDE SEQUENCE</scope>
    <source>
        <strain evidence="2">STM</strain>
    </source>
</reference>
<sequence length="502" mass="56854">VEWMGNDFEPVIAEEVAVKNQNWSLSTKAEIIQIYDPQQTLNSLQQTTNHLHAKTVGILGNRTVFVRLKQGKMIWWQAVNIQMKEPVSVEYDPEANRLQLVLKNNSKNVITGQLVINGNFVQPINLPAECTSDTALIPEIYSCLGTNRLQIRDNGIVLFEKDLLAWNLKNLNACYVTVNMDSFMNAPVTGIFKNRYLSPRSPYTTLQTPVQGVGEWCHPDLTYNIDDTGFRKAIKNKIFTTPPGIPFHVSEGENNIAFTTLWDNYPDSLVIPLSGNAFHAYLLMAGTTNPMQCHIPNGIIRVEYKDGDSCLLQLINPDNWAPIEQNFYLNGLAFTSPSPLPYRLMLKTGDMNRDAVKVFKVKHNDVNKRTIDGGAGIMVDIPLDASKELKEIKLTTVANELVIGVMGITLMKEQKTGVLFADSEMKRFPQAWRLDHGSRLYFGYSQGLGCLAMLKMWKQTGDRKYYDYVEQWADSLINEQGEIHLYEEDKYNIDFINSGKIL</sequence>
<name>A0A5J4Q1M7_9ZZZZ</name>
<comment type="caution">
    <text evidence="2">The sequence shown here is derived from an EMBL/GenBank/DDBJ whole genome shotgun (WGS) entry which is preliminary data.</text>
</comment>
<feature type="non-terminal residue" evidence="2">
    <location>
        <position position="502"/>
    </location>
</feature>
<dbReference type="GO" id="GO:0005975">
    <property type="term" value="P:carbohydrate metabolic process"/>
    <property type="evidence" value="ECO:0007669"/>
    <property type="project" value="InterPro"/>
</dbReference>
<dbReference type="InterPro" id="IPR010905">
    <property type="entry name" value="Glyco_hydro_88"/>
</dbReference>
<dbReference type="AlphaFoldDB" id="A0A5J4Q1M7"/>
<protein>
    <submittedName>
        <fullName evidence="2">Uncharacterized protein</fullName>
    </submittedName>
</protein>
<gene>
    <name evidence="2" type="ORF">EZS27_034575</name>
</gene>
<dbReference type="GO" id="GO:0016787">
    <property type="term" value="F:hydrolase activity"/>
    <property type="evidence" value="ECO:0007669"/>
    <property type="project" value="UniProtKB-KW"/>
</dbReference>
<dbReference type="Pfam" id="PF07470">
    <property type="entry name" value="Glyco_hydro_88"/>
    <property type="match status" value="1"/>
</dbReference>
<dbReference type="EMBL" id="SNRY01005468">
    <property type="protein sequence ID" value="KAA6314881.1"/>
    <property type="molecule type" value="Genomic_DNA"/>
</dbReference>